<dbReference type="InterPro" id="IPR050266">
    <property type="entry name" value="AB_hydrolase_sf"/>
</dbReference>
<evidence type="ECO:0000259" key="1">
    <source>
        <dbReference type="Pfam" id="PF00561"/>
    </source>
</evidence>
<protein>
    <submittedName>
        <fullName evidence="2">Pimeloyl-ACP methyl ester carboxylesterase</fullName>
    </submittedName>
</protein>
<dbReference type="PANTHER" id="PTHR43798">
    <property type="entry name" value="MONOACYLGLYCEROL LIPASE"/>
    <property type="match status" value="1"/>
</dbReference>
<dbReference type="Gene3D" id="3.40.50.1820">
    <property type="entry name" value="alpha/beta hydrolase"/>
    <property type="match status" value="1"/>
</dbReference>
<keyword evidence="3" id="KW-1185">Reference proteome</keyword>
<dbReference type="GO" id="GO:0016020">
    <property type="term" value="C:membrane"/>
    <property type="evidence" value="ECO:0007669"/>
    <property type="project" value="TreeGrafter"/>
</dbReference>
<comment type="caution">
    <text evidence="2">The sequence shown here is derived from an EMBL/GenBank/DDBJ whole genome shotgun (WGS) entry which is preliminary data.</text>
</comment>
<dbReference type="AlphaFoldDB" id="A0A368VZZ8"/>
<reference evidence="2 3" key="1">
    <citation type="submission" date="2018-07" db="EMBL/GenBank/DDBJ databases">
        <title>Genomic Encyclopedia of Type Strains, Phase III (KMG-III): the genomes of soil and plant-associated and newly described type strains.</title>
        <authorList>
            <person name="Whitman W."/>
        </authorList>
    </citation>
    <scope>NUCLEOTIDE SEQUENCE [LARGE SCALE GENOMIC DNA]</scope>
    <source>
        <strain evidence="2 3">CECT 7506</strain>
    </source>
</reference>
<dbReference type="InterPro" id="IPR029058">
    <property type="entry name" value="AB_hydrolase_fold"/>
</dbReference>
<dbReference type="SUPFAM" id="SSF53474">
    <property type="entry name" value="alpha/beta-Hydrolases"/>
    <property type="match status" value="1"/>
</dbReference>
<dbReference type="PANTHER" id="PTHR43798:SF5">
    <property type="entry name" value="MONOACYLGLYCEROL LIPASE ABHD6"/>
    <property type="match status" value="1"/>
</dbReference>
<sequence length="254" mass="28181">MIQLPRKNKIRVQKGHLEYFTAGNGGPTVILINGSGGPLEGWYKIIPKLAESSSVVAYNRFGIGGSDKPLEPQHGMAIVESLREMLRELQIQPPYLLVGHSLGGLYANLFARHYVKEVSGVVLLEASHPNDLALNQYQGKIIQTMNKMLGLFDSFSKNNKLGEVNYVKETVEQINRAIPFPDIPLYVVTGGKKVHKWLMPTEVYNIRMENQKDLVGLSNQGKQVFAPSSGHFPQITDPEIVIKAVKDCIQSISS</sequence>
<dbReference type="Pfam" id="PF00561">
    <property type="entry name" value="Abhydrolase_1"/>
    <property type="match status" value="1"/>
</dbReference>
<name>A0A368VZZ8_9BACL</name>
<feature type="domain" description="AB hydrolase-1" evidence="1">
    <location>
        <begin position="27"/>
        <end position="155"/>
    </location>
</feature>
<gene>
    <name evidence="2" type="ORF">DFP97_109122</name>
</gene>
<proteinExistence type="predicted"/>
<dbReference type="OrthoDB" id="59888at2"/>
<dbReference type="Proteomes" id="UP000252415">
    <property type="component" value="Unassembled WGS sequence"/>
</dbReference>
<organism evidence="2 3">
    <name type="scientific">Paenibacillus prosopidis</name>
    <dbReference type="NCBI Taxonomy" id="630520"/>
    <lineage>
        <taxon>Bacteria</taxon>
        <taxon>Bacillati</taxon>
        <taxon>Bacillota</taxon>
        <taxon>Bacilli</taxon>
        <taxon>Bacillales</taxon>
        <taxon>Paenibacillaceae</taxon>
        <taxon>Paenibacillus</taxon>
    </lineage>
</organism>
<dbReference type="RefSeq" id="WP_114381121.1">
    <property type="nucleotide sequence ID" value="NZ_QPJD01000009.1"/>
</dbReference>
<dbReference type="EMBL" id="QPJD01000009">
    <property type="protein sequence ID" value="RCW46479.1"/>
    <property type="molecule type" value="Genomic_DNA"/>
</dbReference>
<evidence type="ECO:0000313" key="3">
    <source>
        <dbReference type="Proteomes" id="UP000252415"/>
    </source>
</evidence>
<dbReference type="InterPro" id="IPR000073">
    <property type="entry name" value="AB_hydrolase_1"/>
</dbReference>
<dbReference type="GO" id="GO:0046464">
    <property type="term" value="P:acylglycerol catabolic process"/>
    <property type="evidence" value="ECO:0007669"/>
    <property type="project" value="TreeGrafter"/>
</dbReference>
<accession>A0A368VZZ8</accession>
<dbReference type="GO" id="GO:0047372">
    <property type="term" value="F:monoacylglycerol lipase activity"/>
    <property type="evidence" value="ECO:0007669"/>
    <property type="project" value="TreeGrafter"/>
</dbReference>
<evidence type="ECO:0000313" key="2">
    <source>
        <dbReference type="EMBL" id="RCW46479.1"/>
    </source>
</evidence>